<dbReference type="SUPFAM" id="SSF56300">
    <property type="entry name" value="Metallo-dependent phosphatases"/>
    <property type="match status" value="1"/>
</dbReference>
<feature type="signal peptide" evidence="2">
    <location>
        <begin position="1"/>
        <end position="26"/>
    </location>
</feature>
<feature type="chain" id="PRO_5028407018" description="Calcineurin-like phosphoesterase domain-containing protein" evidence="2">
    <location>
        <begin position="27"/>
        <end position="201"/>
    </location>
</feature>
<evidence type="ECO:0000256" key="2">
    <source>
        <dbReference type="SAM" id="SignalP"/>
    </source>
</evidence>
<dbReference type="GO" id="GO:0003993">
    <property type="term" value="F:acid phosphatase activity"/>
    <property type="evidence" value="ECO:0007669"/>
    <property type="project" value="InterPro"/>
</dbReference>
<gene>
    <name evidence="4" type="ORF">CB5_LOCUS19944</name>
</gene>
<dbReference type="Pfam" id="PF00149">
    <property type="entry name" value="Metallophos"/>
    <property type="match status" value="1"/>
</dbReference>
<evidence type="ECO:0000259" key="3">
    <source>
        <dbReference type="Pfam" id="PF00149"/>
    </source>
</evidence>
<dbReference type="EMBL" id="LR862131">
    <property type="protein sequence ID" value="CAD1836733.1"/>
    <property type="molecule type" value="Genomic_DNA"/>
</dbReference>
<dbReference type="InterPro" id="IPR039331">
    <property type="entry name" value="PAPs-like"/>
</dbReference>
<name>A0A6V7Q149_ANACO</name>
<dbReference type="PANTHER" id="PTHR22953:SF7">
    <property type="entry name" value="PURPLE ACID PHOSPHATASE 22"/>
    <property type="match status" value="1"/>
</dbReference>
<sequence>MTSTRNIAMQRSFALLLLLYYSSVRAPKSSCDRPQGGSSSPRIINPHRTLNKSIYRWWGRPHEDFMGDDDKHVPSLVETPGADAVYYYRCGGVDDEFSFKPLHLVSQLRDLGQTEWTASTLSNIAKSPYDVLLLPGDLSYADGQQPLWDSFARLVSPLARSCPWMVAVGNHDGESFLVPPSRPNMQQQCSNLKAVMNYAPS</sequence>
<evidence type="ECO:0000256" key="1">
    <source>
        <dbReference type="ARBA" id="ARBA00022729"/>
    </source>
</evidence>
<keyword evidence="1 2" id="KW-0732">Signal</keyword>
<accession>A0A6V7Q149</accession>
<proteinExistence type="predicted"/>
<dbReference type="InterPro" id="IPR029052">
    <property type="entry name" value="Metallo-depent_PP-like"/>
</dbReference>
<dbReference type="InterPro" id="IPR004843">
    <property type="entry name" value="Calcineurin-like_PHP"/>
</dbReference>
<evidence type="ECO:0000313" key="4">
    <source>
        <dbReference type="EMBL" id="CAD1836733.1"/>
    </source>
</evidence>
<feature type="domain" description="Calcineurin-like phosphoesterase" evidence="3">
    <location>
        <begin position="118"/>
        <end position="176"/>
    </location>
</feature>
<reference evidence="4" key="1">
    <citation type="submission" date="2020-07" db="EMBL/GenBank/DDBJ databases">
        <authorList>
            <person name="Lin J."/>
        </authorList>
    </citation>
    <scope>NUCLEOTIDE SEQUENCE</scope>
</reference>
<organism evidence="4">
    <name type="scientific">Ananas comosus var. bracteatus</name>
    <name type="common">red pineapple</name>
    <dbReference type="NCBI Taxonomy" id="296719"/>
    <lineage>
        <taxon>Eukaryota</taxon>
        <taxon>Viridiplantae</taxon>
        <taxon>Streptophyta</taxon>
        <taxon>Embryophyta</taxon>
        <taxon>Tracheophyta</taxon>
        <taxon>Spermatophyta</taxon>
        <taxon>Magnoliopsida</taxon>
        <taxon>Liliopsida</taxon>
        <taxon>Poales</taxon>
        <taxon>Bromeliaceae</taxon>
        <taxon>Bromelioideae</taxon>
        <taxon>Ananas</taxon>
    </lineage>
</organism>
<protein>
    <recommendedName>
        <fullName evidence="3">Calcineurin-like phosphoesterase domain-containing protein</fullName>
    </recommendedName>
</protein>
<dbReference type="AlphaFoldDB" id="A0A6V7Q149"/>
<dbReference type="PANTHER" id="PTHR22953">
    <property type="entry name" value="ACID PHOSPHATASE RELATED"/>
    <property type="match status" value="1"/>
</dbReference>
<dbReference type="Gene3D" id="3.60.21.10">
    <property type="match status" value="1"/>
</dbReference>